<evidence type="ECO:0000256" key="2">
    <source>
        <dbReference type="ARBA" id="ARBA00022806"/>
    </source>
</evidence>
<dbReference type="InterPro" id="IPR047112">
    <property type="entry name" value="RecG/Mfd"/>
</dbReference>
<keyword evidence="2" id="KW-0067">ATP-binding</keyword>
<keyword evidence="2" id="KW-0347">Helicase</keyword>
<dbReference type="Gene3D" id="3.40.50.300">
    <property type="entry name" value="P-loop containing nucleotide triphosphate hydrolases"/>
    <property type="match status" value="1"/>
</dbReference>
<dbReference type="InterPro" id="IPR027417">
    <property type="entry name" value="P-loop_NTPase"/>
</dbReference>
<keyword evidence="1" id="KW-0378">Hydrolase</keyword>
<proteinExistence type="predicted"/>
<feature type="non-terminal residue" evidence="3">
    <location>
        <position position="1"/>
    </location>
</feature>
<evidence type="ECO:0000256" key="1">
    <source>
        <dbReference type="ARBA" id="ARBA00022801"/>
    </source>
</evidence>
<dbReference type="GO" id="GO:0006281">
    <property type="term" value="P:DNA repair"/>
    <property type="evidence" value="ECO:0007669"/>
    <property type="project" value="InterPro"/>
</dbReference>
<evidence type="ECO:0008006" key="4">
    <source>
        <dbReference type="Google" id="ProtNLM"/>
    </source>
</evidence>
<accession>X1S4T5</accession>
<comment type="caution">
    <text evidence="3">The sequence shown here is derived from an EMBL/GenBank/DDBJ whole genome shotgun (WGS) entry which is preliminary data.</text>
</comment>
<dbReference type="GO" id="GO:0003678">
    <property type="term" value="F:DNA helicase activity"/>
    <property type="evidence" value="ECO:0007669"/>
    <property type="project" value="TreeGrafter"/>
</dbReference>
<dbReference type="GO" id="GO:0016787">
    <property type="term" value="F:hydrolase activity"/>
    <property type="evidence" value="ECO:0007669"/>
    <property type="project" value="UniProtKB-KW"/>
</dbReference>
<dbReference type="AlphaFoldDB" id="X1S4T5"/>
<keyword evidence="2" id="KW-0547">Nucleotide-binding</keyword>
<reference evidence="3" key="1">
    <citation type="journal article" date="2014" name="Front. Microbiol.">
        <title>High frequency of phylogenetically diverse reductive dehalogenase-homologous genes in deep subseafloor sedimentary metagenomes.</title>
        <authorList>
            <person name="Kawai M."/>
            <person name="Futagami T."/>
            <person name="Toyoda A."/>
            <person name="Takaki Y."/>
            <person name="Nishi S."/>
            <person name="Hori S."/>
            <person name="Arai W."/>
            <person name="Tsubouchi T."/>
            <person name="Morono Y."/>
            <person name="Uchiyama I."/>
            <person name="Ito T."/>
            <person name="Fujiyama A."/>
            <person name="Inagaki F."/>
            <person name="Takami H."/>
        </authorList>
    </citation>
    <scope>NUCLEOTIDE SEQUENCE</scope>
    <source>
        <strain evidence="3">Expedition CK06-06</strain>
    </source>
</reference>
<name>X1S4T5_9ZZZZ</name>
<protein>
    <recommendedName>
        <fullName evidence="4">Helicase ATP-binding domain-containing protein</fullName>
    </recommendedName>
</protein>
<evidence type="ECO:0000313" key="3">
    <source>
        <dbReference type="EMBL" id="GAI62814.1"/>
    </source>
</evidence>
<dbReference type="EMBL" id="BARV01043398">
    <property type="protein sequence ID" value="GAI62814.1"/>
    <property type="molecule type" value="Genomic_DNA"/>
</dbReference>
<gene>
    <name evidence="3" type="ORF">S06H3_64803</name>
</gene>
<sequence>RIMQDEIDIVIGTHALIQEGVEFHKLGLAVIDEQQRGLGSAELFQ</sequence>
<dbReference type="SUPFAM" id="SSF52540">
    <property type="entry name" value="P-loop containing nucleoside triphosphate hydrolases"/>
    <property type="match status" value="1"/>
</dbReference>
<dbReference type="PANTHER" id="PTHR47964">
    <property type="entry name" value="ATP-DEPENDENT DNA HELICASE HOMOLOG RECG, CHLOROPLASTIC"/>
    <property type="match status" value="1"/>
</dbReference>
<dbReference type="PANTHER" id="PTHR47964:SF1">
    <property type="entry name" value="ATP-DEPENDENT DNA HELICASE HOMOLOG RECG, CHLOROPLASTIC"/>
    <property type="match status" value="1"/>
</dbReference>
<organism evidence="3">
    <name type="scientific">marine sediment metagenome</name>
    <dbReference type="NCBI Taxonomy" id="412755"/>
    <lineage>
        <taxon>unclassified sequences</taxon>
        <taxon>metagenomes</taxon>
        <taxon>ecological metagenomes</taxon>
    </lineage>
</organism>